<protein>
    <recommendedName>
        <fullName evidence="3">Secreted protein</fullName>
    </recommendedName>
</protein>
<keyword evidence="1" id="KW-0732">Signal</keyword>
<proteinExistence type="predicted"/>
<name>A0A0A9F6Z1_ARUDO</name>
<dbReference type="EMBL" id="GBRH01193863">
    <property type="protein sequence ID" value="JAE04033.1"/>
    <property type="molecule type" value="Transcribed_RNA"/>
</dbReference>
<feature type="chain" id="PRO_5002047244" description="Secreted protein" evidence="1">
    <location>
        <begin position="27"/>
        <end position="166"/>
    </location>
</feature>
<dbReference type="AlphaFoldDB" id="A0A0A9F6Z1"/>
<reference evidence="2" key="2">
    <citation type="journal article" date="2015" name="Data Brief">
        <title>Shoot transcriptome of the giant reed, Arundo donax.</title>
        <authorList>
            <person name="Barrero R.A."/>
            <person name="Guerrero F.D."/>
            <person name="Moolhuijzen P."/>
            <person name="Goolsby J.A."/>
            <person name="Tidwell J."/>
            <person name="Bellgard S.E."/>
            <person name="Bellgard M.I."/>
        </authorList>
    </citation>
    <scope>NUCLEOTIDE SEQUENCE</scope>
    <source>
        <tissue evidence="2">Shoot tissue taken approximately 20 cm above the soil surface</tissue>
    </source>
</reference>
<feature type="signal peptide" evidence="1">
    <location>
        <begin position="1"/>
        <end position="26"/>
    </location>
</feature>
<evidence type="ECO:0000256" key="1">
    <source>
        <dbReference type="SAM" id="SignalP"/>
    </source>
</evidence>
<sequence length="166" mass="18622">MVCTLGLWLSVWWLWLLLSIIFLLTSEEVQEHPHTNGASFLRQGPLHQTWLALDLAATIGVSSATTATAVDPEYDRLDPTAASTAEQPLHTVGQDQGNAIDFHAATDNTNPHRWLLLPSTMPHPQPHHHQEPPMLGTIEELPHRSTTCRLQHQPPQLFLKDFNDKP</sequence>
<evidence type="ECO:0000313" key="2">
    <source>
        <dbReference type="EMBL" id="JAE04033.1"/>
    </source>
</evidence>
<accession>A0A0A9F6Z1</accession>
<organism evidence="2">
    <name type="scientific">Arundo donax</name>
    <name type="common">Giant reed</name>
    <name type="synonym">Donax arundinaceus</name>
    <dbReference type="NCBI Taxonomy" id="35708"/>
    <lineage>
        <taxon>Eukaryota</taxon>
        <taxon>Viridiplantae</taxon>
        <taxon>Streptophyta</taxon>
        <taxon>Embryophyta</taxon>
        <taxon>Tracheophyta</taxon>
        <taxon>Spermatophyta</taxon>
        <taxon>Magnoliopsida</taxon>
        <taxon>Liliopsida</taxon>
        <taxon>Poales</taxon>
        <taxon>Poaceae</taxon>
        <taxon>PACMAD clade</taxon>
        <taxon>Arundinoideae</taxon>
        <taxon>Arundineae</taxon>
        <taxon>Arundo</taxon>
    </lineage>
</organism>
<evidence type="ECO:0008006" key="3">
    <source>
        <dbReference type="Google" id="ProtNLM"/>
    </source>
</evidence>
<reference evidence="2" key="1">
    <citation type="submission" date="2014-09" db="EMBL/GenBank/DDBJ databases">
        <authorList>
            <person name="Magalhaes I.L.F."/>
            <person name="Oliveira U."/>
            <person name="Santos F.R."/>
            <person name="Vidigal T.H.D.A."/>
            <person name="Brescovit A.D."/>
            <person name="Santos A.J."/>
        </authorList>
    </citation>
    <scope>NUCLEOTIDE SEQUENCE</scope>
    <source>
        <tissue evidence="2">Shoot tissue taken approximately 20 cm above the soil surface</tissue>
    </source>
</reference>